<keyword evidence="1" id="KW-0813">Transport</keyword>
<dbReference type="SMART" id="SM00382">
    <property type="entry name" value="AAA"/>
    <property type="match status" value="1"/>
</dbReference>
<keyword evidence="5 9" id="KW-0067">ATP-binding</keyword>
<sequence>MRIIFEARSALIKLGEKSFGPFSLQIKEGERIAILGPSGAGKSTLLKLLSGEIKPHLGSLRLKGINLHRLTAFGLSRVRAVLPQGSEVAFGLPVEVVIRMGRIALPENAKTQEVIIEAARLACCGGLLKRNFDTLSGGEKARVQLARVFAQLSDEKNGCIFVDEPLASLDPGLQIDIMAGMQQFAKERGHAIVAILHDINQALQHFDRLILVKEGSVVGDYPTGYDVVPPIEKLYDIKLDVVDICSVTPLVFPKAKIFTG</sequence>
<reference evidence="10" key="1">
    <citation type="submission" date="2017-08" db="EMBL/GenBank/DDBJ databases">
        <authorList>
            <person name="Varghese N."/>
            <person name="Submissions S."/>
        </authorList>
    </citation>
    <scope>NUCLEOTIDE SEQUENCE [LARGE SCALE GENOMIC DNA]</scope>
    <source>
        <strain evidence="10">AP-Melu-1000-B4</strain>
    </source>
</reference>
<dbReference type="Proteomes" id="UP000218069">
    <property type="component" value="Unassembled WGS sequence"/>
</dbReference>
<dbReference type="CDD" id="cd03214">
    <property type="entry name" value="ABC_Iron-Siderophores_B12_Hemin"/>
    <property type="match status" value="1"/>
</dbReference>
<proteinExistence type="predicted"/>
<dbReference type="PANTHER" id="PTHR42794">
    <property type="entry name" value="HEMIN IMPORT ATP-BINDING PROTEIN HMUV"/>
    <property type="match status" value="1"/>
</dbReference>
<dbReference type="Gene3D" id="3.40.50.300">
    <property type="entry name" value="P-loop containing nucleotide triphosphate hydrolases"/>
    <property type="match status" value="1"/>
</dbReference>
<dbReference type="SUPFAM" id="SSF52540">
    <property type="entry name" value="P-loop containing nucleoside triphosphate hydrolases"/>
    <property type="match status" value="1"/>
</dbReference>
<evidence type="ECO:0000256" key="2">
    <source>
        <dbReference type="ARBA" id="ARBA00022475"/>
    </source>
</evidence>
<keyword evidence="4" id="KW-0547">Nucleotide-binding</keyword>
<comment type="function">
    <text evidence="7">Part of the ABC transporter complex HmuTUV involved in hemin import. Responsible for energy coupling to the transport system.</text>
</comment>
<keyword evidence="3" id="KW-0997">Cell inner membrane</keyword>
<dbReference type="InterPro" id="IPR027417">
    <property type="entry name" value="P-loop_NTPase"/>
</dbReference>
<evidence type="ECO:0000313" key="9">
    <source>
        <dbReference type="EMBL" id="SNX28143.1"/>
    </source>
</evidence>
<gene>
    <name evidence="9" type="ORF">SAMN06295945_0464</name>
</gene>
<evidence type="ECO:0000256" key="3">
    <source>
        <dbReference type="ARBA" id="ARBA00022519"/>
    </source>
</evidence>
<dbReference type="Pfam" id="PF00005">
    <property type="entry name" value="ABC_tran"/>
    <property type="match status" value="1"/>
</dbReference>
<dbReference type="GO" id="GO:0005524">
    <property type="term" value="F:ATP binding"/>
    <property type="evidence" value="ECO:0007669"/>
    <property type="project" value="UniProtKB-KW"/>
</dbReference>
<dbReference type="RefSeq" id="WP_096672220.1">
    <property type="nucleotide sequence ID" value="NZ_OANS01000001.1"/>
</dbReference>
<evidence type="ECO:0000256" key="7">
    <source>
        <dbReference type="ARBA" id="ARBA00037066"/>
    </source>
</evidence>
<keyword evidence="2" id="KW-1003">Cell membrane</keyword>
<dbReference type="PROSITE" id="PS50893">
    <property type="entry name" value="ABC_TRANSPORTER_2"/>
    <property type="match status" value="1"/>
</dbReference>
<accession>A0A240DYP8</accession>
<keyword evidence="10" id="KW-1185">Reference proteome</keyword>
<dbReference type="InterPro" id="IPR003593">
    <property type="entry name" value="AAA+_ATPase"/>
</dbReference>
<evidence type="ECO:0000256" key="6">
    <source>
        <dbReference type="ARBA" id="ARBA00022967"/>
    </source>
</evidence>
<dbReference type="EMBL" id="OANS01000001">
    <property type="protein sequence ID" value="SNX28143.1"/>
    <property type="molecule type" value="Genomic_DNA"/>
</dbReference>
<dbReference type="InterPro" id="IPR017871">
    <property type="entry name" value="ABC_transporter-like_CS"/>
</dbReference>
<feature type="domain" description="ABC transporter" evidence="8">
    <location>
        <begin position="1"/>
        <end position="239"/>
    </location>
</feature>
<dbReference type="AlphaFoldDB" id="A0A240DYP8"/>
<keyword evidence="3" id="KW-0472">Membrane</keyword>
<evidence type="ECO:0000256" key="5">
    <source>
        <dbReference type="ARBA" id="ARBA00022840"/>
    </source>
</evidence>
<organism evidence="9 10">
    <name type="scientific">Polynucleobacter meluiroseus</name>
    <dbReference type="NCBI Taxonomy" id="1938814"/>
    <lineage>
        <taxon>Bacteria</taxon>
        <taxon>Pseudomonadati</taxon>
        <taxon>Pseudomonadota</taxon>
        <taxon>Betaproteobacteria</taxon>
        <taxon>Burkholderiales</taxon>
        <taxon>Burkholderiaceae</taxon>
        <taxon>Polynucleobacter</taxon>
    </lineage>
</organism>
<dbReference type="PANTHER" id="PTHR42794:SF1">
    <property type="entry name" value="HEMIN IMPORT ATP-BINDING PROTEIN HMUV"/>
    <property type="match status" value="1"/>
</dbReference>
<dbReference type="OrthoDB" id="5296765at2"/>
<protein>
    <submittedName>
        <fullName evidence="9">Iron complex transport system ATP-binding protein</fullName>
    </submittedName>
</protein>
<dbReference type="InterPro" id="IPR003439">
    <property type="entry name" value="ABC_transporter-like_ATP-bd"/>
</dbReference>
<evidence type="ECO:0000256" key="4">
    <source>
        <dbReference type="ARBA" id="ARBA00022741"/>
    </source>
</evidence>
<name>A0A240DYP8_9BURK</name>
<dbReference type="PROSITE" id="PS00211">
    <property type="entry name" value="ABC_TRANSPORTER_1"/>
    <property type="match status" value="1"/>
</dbReference>
<evidence type="ECO:0000313" key="10">
    <source>
        <dbReference type="Proteomes" id="UP000218069"/>
    </source>
</evidence>
<evidence type="ECO:0000259" key="8">
    <source>
        <dbReference type="PROSITE" id="PS50893"/>
    </source>
</evidence>
<dbReference type="GO" id="GO:0016887">
    <property type="term" value="F:ATP hydrolysis activity"/>
    <property type="evidence" value="ECO:0007669"/>
    <property type="project" value="InterPro"/>
</dbReference>
<evidence type="ECO:0000256" key="1">
    <source>
        <dbReference type="ARBA" id="ARBA00022448"/>
    </source>
</evidence>
<keyword evidence="6" id="KW-1278">Translocase</keyword>